<feature type="transmembrane region" description="Helical" evidence="1">
    <location>
        <begin position="51"/>
        <end position="72"/>
    </location>
</feature>
<name>A0A7G7G8W1_9BACT</name>
<gene>
    <name evidence="2" type="ORF">HUW51_13010</name>
</gene>
<evidence type="ECO:0000313" key="3">
    <source>
        <dbReference type="Proteomes" id="UP000515237"/>
    </source>
</evidence>
<accession>A0A7G7G8W1</accession>
<reference evidence="2 3" key="1">
    <citation type="journal article" date="2018" name="Int. J. Syst. Evol. Microbiol.">
        <title>Adhaeribacter swui sp. nov., isolated from wet mud.</title>
        <authorList>
            <person name="Kim D.U."/>
            <person name="Kim K.W."/>
            <person name="Kang M.S."/>
            <person name="Kim J.Y."/>
            <person name="Jang J.H."/>
            <person name="Kim M.K."/>
        </authorList>
    </citation>
    <scope>NUCLEOTIDE SEQUENCE [LARGE SCALE GENOMIC DNA]</scope>
    <source>
        <strain evidence="2 3">KCTC 52873</strain>
    </source>
</reference>
<evidence type="ECO:0000313" key="2">
    <source>
        <dbReference type="EMBL" id="QNF33595.1"/>
    </source>
</evidence>
<keyword evidence="1" id="KW-0472">Membrane</keyword>
<protein>
    <submittedName>
        <fullName evidence="2">Uncharacterized protein</fullName>
    </submittedName>
</protein>
<sequence>MKQNFNLEDIPKANLYRVPDDYFQKLPQVVMNRVAGPQQTPANSWWSGISYAYRTSVASFLILVSFVAAFYFSPGLNQENSSARLSGINQQEALEYFLTQDNINSSELADLNLADTDVSADFIHVTSGDILETVDDQQLEEIY</sequence>
<dbReference type="KEGG" id="aswu:HUW51_13010"/>
<dbReference type="EMBL" id="CP055156">
    <property type="protein sequence ID" value="QNF33595.1"/>
    <property type="molecule type" value="Genomic_DNA"/>
</dbReference>
<dbReference type="Proteomes" id="UP000515237">
    <property type="component" value="Chromosome"/>
</dbReference>
<dbReference type="RefSeq" id="WP_185270076.1">
    <property type="nucleotide sequence ID" value="NZ_CP055156.1"/>
</dbReference>
<keyword evidence="1" id="KW-1133">Transmembrane helix</keyword>
<keyword evidence="3" id="KW-1185">Reference proteome</keyword>
<proteinExistence type="predicted"/>
<dbReference type="AlphaFoldDB" id="A0A7G7G8W1"/>
<evidence type="ECO:0000256" key="1">
    <source>
        <dbReference type="SAM" id="Phobius"/>
    </source>
</evidence>
<keyword evidence="1" id="KW-0812">Transmembrane</keyword>
<organism evidence="2 3">
    <name type="scientific">Adhaeribacter swui</name>
    <dbReference type="NCBI Taxonomy" id="2086471"/>
    <lineage>
        <taxon>Bacteria</taxon>
        <taxon>Pseudomonadati</taxon>
        <taxon>Bacteroidota</taxon>
        <taxon>Cytophagia</taxon>
        <taxon>Cytophagales</taxon>
        <taxon>Hymenobacteraceae</taxon>
        <taxon>Adhaeribacter</taxon>
    </lineage>
</organism>